<proteinExistence type="predicted"/>
<accession>A0A918GZM0</accession>
<feature type="compositionally biased region" description="Basic and acidic residues" evidence="1">
    <location>
        <begin position="50"/>
        <end position="65"/>
    </location>
</feature>
<dbReference type="Proteomes" id="UP000619486">
    <property type="component" value="Unassembled WGS sequence"/>
</dbReference>
<evidence type="ECO:0000313" key="2">
    <source>
        <dbReference type="EMBL" id="GGT22386.1"/>
    </source>
</evidence>
<keyword evidence="3" id="KW-1185">Reference proteome</keyword>
<dbReference type="AlphaFoldDB" id="A0A918GZM0"/>
<protein>
    <submittedName>
        <fullName evidence="2">Uncharacterized protein</fullName>
    </submittedName>
</protein>
<name>A0A918GZM0_9ACTN</name>
<comment type="caution">
    <text evidence="2">The sequence shown here is derived from an EMBL/GenBank/DDBJ whole genome shotgun (WGS) entry which is preliminary data.</text>
</comment>
<reference evidence="2" key="2">
    <citation type="submission" date="2020-09" db="EMBL/GenBank/DDBJ databases">
        <authorList>
            <person name="Sun Q."/>
            <person name="Ohkuma M."/>
        </authorList>
    </citation>
    <scope>NUCLEOTIDE SEQUENCE</scope>
    <source>
        <strain evidence="2">JCM 3172</strain>
    </source>
</reference>
<sequence length="102" mass="10907">MKGPCNAIAVTAKTWPNDDHRPSCAHAAVPGMSATAELGSWITFRTELTDSRRQGRADAGSRGEEYTLAQEDQNQDSAAAGMASPIVETLEQQNAGTSPFWL</sequence>
<feature type="compositionally biased region" description="Polar residues" evidence="1">
    <location>
        <begin position="90"/>
        <end position="102"/>
    </location>
</feature>
<feature type="region of interest" description="Disordered" evidence="1">
    <location>
        <begin position="50"/>
        <end position="102"/>
    </location>
</feature>
<evidence type="ECO:0000313" key="3">
    <source>
        <dbReference type="Proteomes" id="UP000619486"/>
    </source>
</evidence>
<reference evidence="2" key="1">
    <citation type="journal article" date="2014" name="Int. J. Syst. Evol. Microbiol.">
        <title>Complete genome sequence of Corynebacterium casei LMG S-19264T (=DSM 44701T), isolated from a smear-ripened cheese.</title>
        <authorList>
            <consortium name="US DOE Joint Genome Institute (JGI-PGF)"/>
            <person name="Walter F."/>
            <person name="Albersmeier A."/>
            <person name="Kalinowski J."/>
            <person name="Ruckert C."/>
        </authorList>
    </citation>
    <scope>NUCLEOTIDE SEQUENCE</scope>
    <source>
        <strain evidence="2">JCM 3172</strain>
    </source>
</reference>
<gene>
    <name evidence="2" type="ORF">GCM10014713_14290</name>
</gene>
<organism evidence="2 3">
    <name type="scientific">Streptomyces purpureus</name>
    <dbReference type="NCBI Taxonomy" id="1951"/>
    <lineage>
        <taxon>Bacteria</taxon>
        <taxon>Bacillati</taxon>
        <taxon>Actinomycetota</taxon>
        <taxon>Actinomycetes</taxon>
        <taxon>Kitasatosporales</taxon>
        <taxon>Streptomycetaceae</taxon>
        <taxon>Streptomyces</taxon>
    </lineage>
</organism>
<dbReference type="EMBL" id="BMQQ01000003">
    <property type="protein sequence ID" value="GGT22386.1"/>
    <property type="molecule type" value="Genomic_DNA"/>
</dbReference>
<evidence type="ECO:0000256" key="1">
    <source>
        <dbReference type="SAM" id="MobiDB-lite"/>
    </source>
</evidence>